<dbReference type="AlphaFoldDB" id="D4ZBU0"/>
<sequence>MSMSLCYEGKAIIMLEGRPDYLEACHSYVSAAAVESVF</sequence>
<dbReference type="KEGG" id="svo:SVI_3514"/>
<dbReference type="Proteomes" id="UP000002350">
    <property type="component" value="Chromosome"/>
</dbReference>
<evidence type="ECO:0000313" key="2">
    <source>
        <dbReference type="Proteomes" id="UP000002350"/>
    </source>
</evidence>
<reference evidence="2" key="1">
    <citation type="journal article" date="2010" name="Mol. Biosyst.">
        <title>Complete genome sequence and comparative analysis of Shewanella violacea, a psychrophilic and piezophilic bacterium from deep sea floor sediments.</title>
        <authorList>
            <person name="Aono E."/>
            <person name="Baba T."/>
            <person name="Ara T."/>
            <person name="Nishi T."/>
            <person name="Nakamichi T."/>
            <person name="Inamoto E."/>
            <person name="Toyonaga H."/>
            <person name="Hasegawa M."/>
            <person name="Takai Y."/>
            <person name="Okumura Y."/>
            <person name="Baba M."/>
            <person name="Tomita M."/>
            <person name="Kato C."/>
            <person name="Oshima T."/>
            <person name="Nakasone K."/>
            <person name="Mori H."/>
        </authorList>
    </citation>
    <scope>NUCLEOTIDE SEQUENCE [LARGE SCALE GENOMIC DNA]</scope>
    <source>
        <strain evidence="2">JCM 10179 / CIP 106290 / LMG 19151 / DSS12</strain>
    </source>
</reference>
<name>D4ZBU0_SHEVD</name>
<evidence type="ECO:0000313" key="1">
    <source>
        <dbReference type="EMBL" id="BAJ03485.1"/>
    </source>
</evidence>
<protein>
    <submittedName>
        <fullName evidence="1">Uncharacterized protein</fullName>
    </submittedName>
</protein>
<keyword evidence="2" id="KW-1185">Reference proteome</keyword>
<dbReference type="HOGENOM" id="CLU_3332948_0_0_6"/>
<gene>
    <name evidence="1" type="ordered locus">SVI_3514</name>
</gene>
<accession>D4ZBU0</accession>
<organism evidence="1 2">
    <name type="scientific">Shewanella violacea (strain JCM 10179 / CIP 106290 / LMG 19151 / DSS12)</name>
    <dbReference type="NCBI Taxonomy" id="637905"/>
    <lineage>
        <taxon>Bacteria</taxon>
        <taxon>Pseudomonadati</taxon>
        <taxon>Pseudomonadota</taxon>
        <taxon>Gammaproteobacteria</taxon>
        <taxon>Alteromonadales</taxon>
        <taxon>Shewanellaceae</taxon>
        <taxon>Shewanella</taxon>
    </lineage>
</organism>
<proteinExistence type="predicted"/>
<dbReference type="EMBL" id="AP011177">
    <property type="protein sequence ID" value="BAJ03485.1"/>
    <property type="molecule type" value="Genomic_DNA"/>
</dbReference>